<dbReference type="RefSeq" id="XP_020896371.1">
    <property type="nucleotide sequence ID" value="XM_021040712.2"/>
</dbReference>
<evidence type="ECO:0000313" key="9">
    <source>
        <dbReference type="EnsemblMetazoa" id="XP_020896371.1"/>
    </source>
</evidence>
<evidence type="ECO:0000256" key="5">
    <source>
        <dbReference type="ARBA" id="ARBA00023136"/>
    </source>
</evidence>
<evidence type="ECO:0000256" key="8">
    <source>
        <dbReference type="SAM" id="SignalP"/>
    </source>
</evidence>
<name>A0A913WZ31_EXADI</name>
<dbReference type="GeneID" id="110235259"/>
<reference evidence="9" key="1">
    <citation type="submission" date="2022-11" db="UniProtKB">
        <authorList>
            <consortium name="EnsemblMetazoa"/>
        </authorList>
    </citation>
    <scope>IDENTIFICATION</scope>
</reference>
<proteinExistence type="inferred from homology"/>
<accession>A0A913WZ31</accession>
<dbReference type="OMA" id="ANDTEMQ"/>
<feature type="signal peptide" evidence="8">
    <location>
        <begin position="1"/>
        <end position="17"/>
    </location>
</feature>
<dbReference type="AlphaFoldDB" id="A0A913WZ31"/>
<keyword evidence="5 7" id="KW-0472">Membrane</keyword>
<dbReference type="GO" id="GO:0015250">
    <property type="term" value="F:water channel activity"/>
    <property type="evidence" value="ECO:0007669"/>
    <property type="project" value="TreeGrafter"/>
</dbReference>
<comment type="subcellular location">
    <subcellularLocation>
        <location evidence="1">Membrane</location>
        <topology evidence="1">Multi-pass membrane protein</topology>
    </subcellularLocation>
</comment>
<dbReference type="PANTHER" id="PTHR19139:SF199">
    <property type="entry name" value="MIP17260P"/>
    <property type="match status" value="1"/>
</dbReference>
<dbReference type="GO" id="GO:0005886">
    <property type="term" value="C:plasma membrane"/>
    <property type="evidence" value="ECO:0007669"/>
    <property type="project" value="TreeGrafter"/>
</dbReference>
<evidence type="ECO:0000256" key="3">
    <source>
        <dbReference type="ARBA" id="ARBA00022692"/>
    </source>
</evidence>
<dbReference type="InterPro" id="IPR034294">
    <property type="entry name" value="Aquaporin_transptr"/>
</dbReference>
<evidence type="ECO:0000256" key="4">
    <source>
        <dbReference type="ARBA" id="ARBA00022989"/>
    </source>
</evidence>
<sequence>MEIWITFILVLVVFAAGDPDRHLSGYGPPLAIGFVVFVNLNLSINLSGGGMNPTRSFGPAVVMNSWQDHWIYWVGPMIGAIAAALIYNYVFAQRVYTKIAKTSYDLNHDDVKAKKSGSVHSQEKINMDIQ</sequence>
<evidence type="ECO:0000313" key="10">
    <source>
        <dbReference type="Proteomes" id="UP000887567"/>
    </source>
</evidence>
<dbReference type="Pfam" id="PF00230">
    <property type="entry name" value="MIP"/>
    <property type="match status" value="1"/>
</dbReference>
<evidence type="ECO:0000256" key="6">
    <source>
        <dbReference type="RuleBase" id="RU000477"/>
    </source>
</evidence>
<dbReference type="PRINTS" id="PR00783">
    <property type="entry name" value="MINTRINSICP"/>
</dbReference>
<dbReference type="SUPFAM" id="SSF81338">
    <property type="entry name" value="Aquaporin-like"/>
    <property type="match status" value="1"/>
</dbReference>
<keyword evidence="10" id="KW-1185">Reference proteome</keyword>
<keyword evidence="3 6" id="KW-0812">Transmembrane</keyword>
<dbReference type="Gene3D" id="1.20.1080.10">
    <property type="entry name" value="Glycerol uptake facilitator protein"/>
    <property type="match status" value="1"/>
</dbReference>
<dbReference type="OrthoDB" id="3222at2759"/>
<evidence type="ECO:0000256" key="2">
    <source>
        <dbReference type="ARBA" id="ARBA00006175"/>
    </source>
</evidence>
<evidence type="ECO:0000256" key="1">
    <source>
        <dbReference type="ARBA" id="ARBA00004141"/>
    </source>
</evidence>
<keyword evidence="6" id="KW-0813">Transport</keyword>
<dbReference type="KEGG" id="epa:110235259"/>
<evidence type="ECO:0008006" key="11">
    <source>
        <dbReference type="Google" id="ProtNLM"/>
    </source>
</evidence>
<keyword evidence="4 7" id="KW-1133">Transmembrane helix</keyword>
<feature type="transmembrane region" description="Helical" evidence="7">
    <location>
        <begin position="70"/>
        <end position="91"/>
    </location>
</feature>
<feature type="chain" id="PRO_5037435066" description="Aquaporin" evidence="8">
    <location>
        <begin position="18"/>
        <end position="130"/>
    </location>
</feature>
<protein>
    <recommendedName>
        <fullName evidence="11">Aquaporin</fullName>
    </recommendedName>
</protein>
<dbReference type="EnsemblMetazoa" id="XM_021040712.2">
    <property type="protein sequence ID" value="XP_020896371.1"/>
    <property type="gene ID" value="LOC110235259"/>
</dbReference>
<comment type="similarity">
    <text evidence="2 6">Belongs to the MIP/aquaporin (TC 1.A.8) family.</text>
</comment>
<dbReference type="InterPro" id="IPR000425">
    <property type="entry name" value="MIP"/>
</dbReference>
<organism evidence="9 10">
    <name type="scientific">Exaiptasia diaphana</name>
    <name type="common">Tropical sea anemone</name>
    <name type="synonym">Aiptasia pulchella</name>
    <dbReference type="NCBI Taxonomy" id="2652724"/>
    <lineage>
        <taxon>Eukaryota</taxon>
        <taxon>Metazoa</taxon>
        <taxon>Cnidaria</taxon>
        <taxon>Anthozoa</taxon>
        <taxon>Hexacorallia</taxon>
        <taxon>Actiniaria</taxon>
        <taxon>Aiptasiidae</taxon>
        <taxon>Exaiptasia</taxon>
    </lineage>
</organism>
<dbReference type="PANTHER" id="PTHR19139">
    <property type="entry name" value="AQUAPORIN TRANSPORTER"/>
    <property type="match status" value="1"/>
</dbReference>
<evidence type="ECO:0000256" key="7">
    <source>
        <dbReference type="SAM" id="Phobius"/>
    </source>
</evidence>
<keyword evidence="8" id="KW-0732">Signal</keyword>
<dbReference type="InterPro" id="IPR023271">
    <property type="entry name" value="Aquaporin-like"/>
</dbReference>
<dbReference type="Proteomes" id="UP000887567">
    <property type="component" value="Unplaced"/>
</dbReference>